<dbReference type="InterPro" id="IPR019013">
    <property type="entry name" value="Vma21"/>
</dbReference>
<name>A0A482XLB2_LAOST</name>
<organism evidence="7 8">
    <name type="scientific">Laodelphax striatellus</name>
    <name type="common">Small brown planthopper</name>
    <name type="synonym">Delphax striatella</name>
    <dbReference type="NCBI Taxonomy" id="195883"/>
    <lineage>
        <taxon>Eukaryota</taxon>
        <taxon>Metazoa</taxon>
        <taxon>Ecdysozoa</taxon>
        <taxon>Arthropoda</taxon>
        <taxon>Hexapoda</taxon>
        <taxon>Insecta</taxon>
        <taxon>Pterygota</taxon>
        <taxon>Neoptera</taxon>
        <taxon>Paraneoptera</taxon>
        <taxon>Hemiptera</taxon>
        <taxon>Auchenorrhyncha</taxon>
        <taxon>Fulgoroidea</taxon>
        <taxon>Delphacidae</taxon>
        <taxon>Criomorphinae</taxon>
        <taxon>Laodelphax</taxon>
    </lineage>
</organism>
<sequence>MAEQSTESQDFEVFRSIFYYCFFILIVPLLTFFCAKFVIFEPIFGSTVNGSVYSAIVAIVTVHIALGLYIYKAYSEPTKQVKKD</sequence>
<evidence type="ECO:0008006" key="9">
    <source>
        <dbReference type="Google" id="ProtNLM"/>
    </source>
</evidence>
<gene>
    <name evidence="7" type="ORF">LSTR_LSTR004791</name>
</gene>
<dbReference type="GO" id="GO:0070072">
    <property type="term" value="P:vacuolar proton-transporting V-type ATPase complex assembly"/>
    <property type="evidence" value="ECO:0007669"/>
    <property type="project" value="InterPro"/>
</dbReference>
<dbReference type="STRING" id="195883.A0A482XLB2"/>
<dbReference type="AlphaFoldDB" id="A0A482XLB2"/>
<dbReference type="InParanoid" id="A0A482XLB2"/>
<keyword evidence="5" id="KW-0968">Cytoplasmic vesicle</keyword>
<evidence type="ECO:0000313" key="7">
    <source>
        <dbReference type="EMBL" id="RZF46078.1"/>
    </source>
</evidence>
<feature type="transmembrane region" description="Helical" evidence="6">
    <location>
        <begin position="52"/>
        <end position="71"/>
    </location>
</feature>
<dbReference type="FunCoup" id="A0A482XLB2">
    <property type="interactions" value="1038"/>
</dbReference>
<keyword evidence="2" id="KW-0256">Endoplasmic reticulum</keyword>
<comment type="caution">
    <text evidence="7">The sequence shown here is derived from an EMBL/GenBank/DDBJ whole genome shotgun (WGS) entry which is preliminary data.</text>
</comment>
<evidence type="ECO:0000256" key="2">
    <source>
        <dbReference type="ARBA" id="ARBA00022824"/>
    </source>
</evidence>
<evidence type="ECO:0000256" key="3">
    <source>
        <dbReference type="ARBA" id="ARBA00022989"/>
    </source>
</evidence>
<dbReference type="GO" id="GO:0005789">
    <property type="term" value="C:endoplasmic reticulum membrane"/>
    <property type="evidence" value="ECO:0007669"/>
    <property type="project" value="TreeGrafter"/>
</dbReference>
<evidence type="ECO:0000256" key="6">
    <source>
        <dbReference type="SAM" id="Phobius"/>
    </source>
</evidence>
<dbReference type="Proteomes" id="UP000291343">
    <property type="component" value="Unassembled WGS sequence"/>
</dbReference>
<dbReference type="OrthoDB" id="160405at2759"/>
<protein>
    <recommendedName>
        <fullName evidence="9">Vacuolar ATPase assembly integral membrane protein VMA21 homolog</fullName>
    </recommendedName>
</protein>
<dbReference type="GO" id="GO:0031410">
    <property type="term" value="C:cytoplasmic vesicle"/>
    <property type="evidence" value="ECO:0007669"/>
    <property type="project" value="UniProtKB-KW"/>
</dbReference>
<dbReference type="Pfam" id="PF09446">
    <property type="entry name" value="VMA21"/>
    <property type="match status" value="1"/>
</dbReference>
<keyword evidence="4 6" id="KW-0472">Membrane</keyword>
<reference evidence="7 8" key="1">
    <citation type="journal article" date="2017" name="Gigascience">
        <title>Genome sequence of the small brown planthopper, Laodelphax striatellus.</title>
        <authorList>
            <person name="Zhu J."/>
            <person name="Jiang F."/>
            <person name="Wang X."/>
            <person name="Yang P."/>
            <person name="Bao Y."/>
            <person name="Zhao W."/>
            <person name="Wang W."/>
            <person name="Lu H."/>
            <person name="Wang Q."/>
            <person name="Cui N."/>
            <person name="Li J."/>
            <person name="Chen X."/>
            <person name="Luo L."/>
            <person name="Yu J."/>
            <person name="Kang L."/>
            <person name="Cui F."/>
        </authorList>
    </citation>
    <scope>NUCLEOTIDE SEQUENCE [LARGE SCALE GENOMIC DNA]</scope>
    <source>
        <strain evidence="7">Lst14</strain>
    </source>
</reference>
<keyword evidence="8" id="KW-1185">Reference proteome</keyword>
<keyword evidence="1 6" id="KW-0812">Transmembrane</keyword>
<dbReference type="SMR" id="A0A482XLB2"/>
<proteinExistence type="predicted"/>
<dbReference type="PANTHER" id="PTHR31792">
    <property type="entry name" value="VACUOLAR ATPASE ASSEMBLY INTEGRAL MEMBRANE PROTEIN VMA21"/>
    <property type="match status" value="1"/>
</dbReference>
<dbReference type="PANTHER" id="PTHR31792:SF6">
    <property type="entry name" value="VACUOLAR ATPASE ASSEMBLY INTEGRAL MEMBRANE PROTEIN VMA21 HOMOLOG"/>
    <property type="match status" value="1"/>
</dbReference>
<keyword evidence="3 6" id="KW-1133">Transmembrane helix</keyword>
<evidence type="ECO:0000313" key="8">
    <source>
        <dbReference type="Proteomes" id="UP000291343"/>
    </source>
</evidence>
<evidence type="ECO:0000256" key="1">
    <source>
        <dbReference type="ARBA" id="ARBA00022692"/>
    </source>
</evidence>
<evidence type="ECO:0000256" key="5">
    <source>
        <dbReference type="ARBA" id="ARBA00023329"/>
    </source>
</evidence>
<accession>A0A482XLB2</accession>
<evidence type="ECO:0000256" key="4">
    <source>
        <dbReference type="ARBA" id="ARBA00023136"/>
    </source>
</evidence>
<dbReference type="EMBL" id="QKKF02007188">
    <property type="protein sequence ID" value="RZF46078.1"/>
    <property type="molecule type" value="Genomic_DNA"/>
</dbReference>
<feature type="transmembrane region" description="Helical" evidence="6">
    <location>
        <begin position="17"/>
        <end position="40"/>
    </location>
</feature>